<feature type="transmembrane region" description="Helical" evidence="1">
    <location>
        <begin position="47"/>
        <end position="68"/>
    </location>
</feature>
<evidence type="ECO:0000313" key="2">
    <source>
        <dbReference type="EMBL" id="KAK5993885.1"/>
    </source>
</evidence>
<feature type="transmembrane region" description="Helical" evidence="1">
    <location>
        <begin position="12"/>
        <end position="35"/>
    </location>
</feature>
<keyword evidence="1" id="KW-1133">Transmembrane helix</keyword>
<evidence type="ECO:0000256" key="1">
    <source>
        <dbReference type="SAM" id="Phobius"/>
    </source>
</evidence>
<dbReference type="EMBL" id="JAVFKD010000012">
    <property type="protein sequence ID" value="KAK5993885.1"/>
    <property type="molecule type" value="Genomic_DNA"/>
</dbReference>
<reference evidence="2 3" key="1">
    <citation type="submission" date="2024-01" db="EMBL/GenBank/DDBJ databases">
        <title>Complete genome of Cladobotryum mycophilum ATHUM6906.</title>
        <authorList>
            <person name="Christinaki A.C."/>
            <person name="Myridakis A.I."/>
            <person name="Kouvelis V.N."/>
        </authorList>
    </citation>
    <scope>NUCLEOTIDE SEQUENCE [LARGE SCALE GENOMIC DNA]</scope>
    <source>
        <strain evidence="2 3">ATHUM6906</strain>
    </source>
</reference>
<gene>
    <name evidence="2" type="ORF">PT974_07322</name>
</gene>
<feature type="transmembrane region" description="Helical" evidence="1">
    <location>
        <begin position="247"/>
        <end position="269"/>
    </location>
</feature>
<sequence>MTLPLPLLAHPPILLAILTSLALFVHSDVDIALLWSQCHARARIPALSRIPALGTPSCFLVSFFQVALDSWRTKATMAVILSYVGALATVCWLESRRACNRTYAIITRPTLPWLVFNLLGGGVIWQLVIVPAFIHRARTLFLSTQKNREERNDEADAQPSESDLALSGEAGRMLPDSDIVAIPIAVAVGFFLPSVFMVFLNNAAIITIWLFFPVYIALVQKGVRYTIEKVRGTGPTSVLLEKHWQAMALVYALPLFLSVLSHIFFIWNMTMADDRRKVTKLTISFIEIDFQFIGFTVLYWLFVEAGWKLPAVSLGASFVLGPGAGICLGWLYREKLVQHGFGPAEEESEGASEDTPLLR</sequence>
<proteinExistence type="predicted"/>
<keyword evidence="3" id="KW-1185">Reference proteome</keyword>
<keyword evidence="1" id="KW-0812">Transmembrane</keyword>
<comment type="caution">
    <text evidence="2">The sequence shown here is derived from an EMBL/GenBank/DDBJ whole genome shotgun (WGS) entry which is preliminary data.</text>
</comment>
<protein>
    <submittedName>
        <fullName evidence="2">Uncharacterized protein</fullName>
    </submittedName>
</protein>
<accession>A0ABR0SQ68</accession>
<dbReference type="Proteomes" id="UP001338125">
    <property type="component" value="Unassembled WGS sequence"/>
</dbReference>
<name>A0ABR0SQ68_9HYPO</name>
<feature type="transmembrane region" description="Helical" evidence="1">
    <location>
        <begin position="314"/>
        <end position="332"/>
    </location>
</feature>
<feature type="transmembrane region" description="Helical" evidence="1">
    <location>
        <begin position="114"/>
        <end position="134"/>
    </location>
</feature>
<feature type="transmembrane region" description="Helical" evidence="1">
    <location>
        <begin position="281"/>
        <end position="302"/>
    </location>
</feature>
<organism evidence="2 3">
    <name type="scientific">Cladobotryum mycophilum</name>
    <dbReference type="NCBI Taxonomy" id="491253"/>
    <lineage>
        <taxon>Eukaryota</taxon>
        <taxon>Fungi</taxon>
        <taxon>Dikarya</taxon>
        <taxon>Ascomycota</taxon>
        <taxon>Pezizomycotina</taxon>
        <taxon>Sordariomycetes</taxon>
        <taxon>Hypocreomycetidae</taxon>
        <taxon>Hypocreales</taxon>
        <taxon>Hypocreaceae</taxon>
        <taxon>Cladobotryum</taxon>
    </lineage>
</organism>
<feature type="transmembrane region" description="Helical" evidence="1">
    <location>
        <begin position="179"/>
        <end position="200"/>
    </location>
</feature>
<feature type="transmembrane region" description="Helical" evidence="1">
    <location>
        <begin position="74"/>
        <end position="93"/>
    </location>
</feature>
<feature type="transmembrane region" description="Helical" evidence="1">
    <location>
        <begin position="207"/>
        <end position="227"/>
    </location>
</feature>
<keyword evidence="1" id="KW-0472">Membrane</keyword>
<evidence type="ECO:0000313" key="3">
    <source>
        <dbReference type="Proteomes" id="UP001338125"/>
    </source>
</evidence>